<organism evidence="2 3">
    <name type="scientific">Caerostris extrusa</name>
    <name type="common">Bark spider</name>
    <name type="synonym">Caerostris bankana</name>
    <dbReference type="NCBI Taxonomy" id="172846"/>
    <lineage>
        <taxon>Eukaryota</taxon>
        <taxon>Metazoa</taxon>
        <taxon>Ecdysozoa</taxon>
        <taxon>Arthropoda</taxon>
        <taxon>Chelicerata</taxon>
        <taxon>Arachnida</taxon>
        <taxon>Araneae</taxon>
        <taxon>Araneomorphae</taxon>
        <taxon>Entelegynae</taxon>
        <taxon>Araneoidea</taxon>
        <taxon>Araneidae</taxon>
        <taxon>Caerostris</taxon>
    </lineage>
</organism>
<evidence type="ECO:0000256" key="1">
    <source>
        <dbReference type="SAM" id="MobiDB-lite"/>
    </source>
</evidence>
<protein>
    <submittedName>
        <fullName evidence="2">Uncharacterized protein</fullName>
    </submittedName>
</protein>
<name>A0AAV4MGQ9_CAEEX</name>
<evidence type="ECO:0000313" key="3">
    <source>
        <dbReference type="Proteomes" id="UP001054945"/>
    </source>
</evidence>
<sequence length="87" mass="10043">MFQHEQAPREKMTPKQTKTDFKQMQTAELVKVNKEQRRQATLACLIWRMKVDHAASIWQSDVALHVIGSSREIVKKLIALCVLIVVN</sequence>
<keyword evidence="3" id="KW-1185">Reference proteome</keyword>
<proteinExistence type="predicted"/>
<comment type="caution">
    <text evidence="2">The sequence shown here is derived from an EMBL/GenBank/DDBJ whole genome shotgun (WGS) entry which is preliminary data.</text>
</comment>
<dbReference type="AlphaFoldDB" id="A0AAV4MGQ9"/>
<evidence type="ECO:0000313" key="2">
    <source>
        <dbReference type="EMBL" id="GIX71387.1"/>
    </source>
</evidence>
<dbReference type="EMBL" id="BPLR01002217">
    <property type="protein sequence ID" value="GIX71387.1"/>
    <property type="molecule type" value="Genomic_DNA"/>
</dbReference>
<gene>
    <name evidence="2" type="ORF">CEXT_471881</name>
</gene>
<accession>A0AAV4MGQ9</accession>
<feature type="region of interest" description="Disordered" evidence="1">
    <location>
        <begin position="1"/>
        <end position="21"/>
    </location>
</feature>
<dbReference type="Proteomes" id="UP001054945">
    <property type="component" value="Unassembled WGS sequence"/>
</dbReference>
<reference evidence="2 3" key="1">
    <citation type="submission" date="2021-06" db="EMBL/GenBank/DDBJ databases">
        <title>Caerostris extrusa draft genome.</title>
        <authorList>
            <person name="Kono N."/>
            <person name="Arakawa K."/>
        </authorList>
    </citation>
    <scope>NUCLEOTIDE SEQUENCE [LARGE SCALE GENOMIC DNA]</scope>
</reference>